<evidence type="ECO:0000313" key="12">
    <source>
        <dbReference type="Proteomes" id="UP000266301"/>
    </source>
</evidence>
<evidence type="ECO:0000256" key="2">
    <source>
        <dbReference type="ARBA" id="ARBA00012720"/>
    </source>
</evidence>
<dbReference type="GO" id="GO:0140078">
    <property type="term" value="F:class I DNA-(apurinic or apyrimidinic site) endonuclease activity"/>
    <property type="evidence" value="ECO:0007669"/>
    <property type="project" value="UniProtKB-EC"/>
</dbReference>
<keyword evidence="4" id="KW-0378">Hydrolase</keyword>
<dbReference type="Gene3D" id="3.30.310.260">
    <property type="match status" value="1"/>
</dbReference>
<dbReference type="InterPro" id="IPR023170">
    <property type="entry name" value="HhH_base_excis_C"/>
</dbReference>
<dbReference type="GO" id="GO:0008534">
    <property type="term" value="F:oxidized purine nucleobase lesion DNA N-glycosylase activity"/>
    <property type="evidence" value="ECO:0007669"/>
    <property type="project" value="InterPro"/>
</dbReference>
<dbReference type="InterPro" id="IPR003265">
    <property type="entry name" value="HhH-GPD_domain"/>
</dbReference>
<dbReference type="InterPro" id="IPR011257">
    <property type="entry name" value="DNA_glycosylase"/>
</dbReference>
<evidence type="ECO:0000256" key="6">
    <source>
        <dbReference type="ARBA" id="ARBA00023239"/>
    </source>
</evidence>
<dbReference type="SUPFAM" id="SSF55945">
    <property type="entry name" value="TATA-box binding protein-like"/>
    <property type="match status" value="1"/>
</dbReference>
<dbReference type="CDD" id="cd00056">
    <property type="entry name" value="ENDO3c"/>
    <property type="match status" value="1"/>
</dbReference>
<reference evidence="11 12" key="1">
    <citation type="journal article" date="2019" name="Int. J. Syst. Evol. Microbiol.">
        <title>Clostridium fermenticellae sp. nov., isolated from the mud in a fermentation cellar for the production of the Chinese liquor, baijiu.</title>
        <authorList>
            <person name="Xu P.X."/>
            <person name="Chai L.J."/>
            <person name="Qiu T."/>
            <person name="Zhang X.J."/>
            <person name="Lu Z.M."/>
            <person name="Xiao C."/>
            <person name="Wang S.T."/>
            <person name="Shen C.H."/>
            <person name="Shi J.S."/>
            <person name="Xu Z.H."/>
        </authorList>
    </citation>
    <scope>NUCLEOTIDE SEQUENCE [LARGE SCALE GENOMIC DNA]</scope>
    <source>
        <strain evidence="11 12">JN500901</strain>
    </source>
</reference>
<dbReference type="Pfam" id="PF00730">
    <property type="entry name" value="HhH-GPD"/>
    <property type="match status" value="1"/>
</dbReference>
<keyword evidence="7" id="KW-0511">Multifunctional enzyme</keyword>
<comment type="catalytic activity">
    <reaction evidence="9">
        <text>2'-deoxyribonucleotide-(2'-deoxyribose 5'-phosphate)-2'-deoxyribonucleotide-DNA = a 3'-end 2'-deoxyribonucleotide-(2,3-dehydro-2,3-deoxyribose 5'-phosphate)-DNA + a 5'-end 5'-phospho-2'-deoxyribonucleoside-DNA + H(+)</text>
        <dbReference type="Rhea" id="RHEA:66592"/>
        <dbReference type="Rhea" id="RHEA-COMP:13180"/>
        <dbReference type="Rhea" id="RHEA-COMP:16897"/>
        <dbReference type="Rhea" id="RHEA-COMP:17067"/>
        <dbReference type="ChEBI" id="CHEBI:15378"/>
        <dbReference type="ChEBI" id="CHEBI:136412"/>
        <dbReference type="ChEBI" id="CHEBI:157695"/>
        <dbReference type="ChEBI" id="CHEBI:167181"/>
        <dbReference type="EC" id="4.2.99.18"/>
    </reaction>
</comment>
<evidence type="ECO:0000259" key="10">
    <source>
        <dbReference type="SMART" id="SM00478"/>
    </source>
</evidence>
<proteinExistence type="inferred from homology"/>
<feature type="domain" description="HhH-GPD" evidence="10">
    <location>
        <begin position="124"/>
        <end position="296"/>
    </location>
</feature>
<keyword evidence="12" id="KW-1185">Reference proteome</keyword>
<dbReference type="EMBL" id="CP032416">
    <property type="protein sequence ID" value="AYD39484.1"/>
    <property type="molecule type" value="Genomic_DNA"/>
</dbReference>
<evidence type="ECO:0000256" key="7">
    <source>
        <dbReference type="ARBA" id="ARBA00023268"/>
    </source>
</evidence>
<name>A0A386H1E0_9CLOT</name>
<dbReference type="SUPFAM" id="SSF48150">
    <property type="entry name" value="DNA-glycosylase"/>
    <property type="match status" value="1"/>
</dbReference>
<dbReference type="SMART" id="SM00478">
    <property type="entry name" value="ENDO3c"/>
    <property type="match status" value="1"/>
</dbReference>
<sequence length="303" mass="35881">MDFNCVESFEHGVILKNVRSFELNHIFDCGQCFRWHKQKNGNYIGVAFEKVIEIEKKDNDVIIYNTTENDFKSIWSDYFDLYRDYSEIKSILKKDDILKKSVEFGYGMRLLKQDPFELVVSFIISANNRIPMIKKVIENISKNWGEKLLYKEKTYYSFPDIETLSNVSEEDFEKCGAGFRAKYIKNTVNDIYAKGTFKDENYDEHYDLKWISDQKYDVCHKELQKFMGIGPKVADCIMLFSMQKYFAFPVDVWVKRAMQYFYLAPDVSLKKIRDFGINKFGELSGFAQQYLFYYARENNINVG</sequence>
<evidence type="ECO:0000256" key="9">
    <source>
        <dbReference type="ARBA" id="ARBA00044632"/>
    </source>
</evidence>
<dbReference type="PANTHER" id="PTHR10242">
    <property type="entry name" value="8-OXOGUANINE DNA GLYCOSYLASE"/>
    <property type="match status" value="1"/>
</dbReference>
<dbReference type="GO" id="GO:0003684">
    <property type="term" value="F:damaged DNA binding"/>
    <property type="evidence" value="ECO:0007669"/>
    <property type="project" value="InterPro"/>
</dbReference>
<evidence type="ECO:0000256" key="3">
    <source>
        <dbReference type="ARBA" id="ARBA00022763"/>
    </source>
</evidence>
<gene>
    <name evidence="11" type="ORF">D4Z93_02590</name>
</gene>
<dbReference type="Proteomes" id="UP000266301">
    <property type="component" value="Chromosome"/>
</dbReference>
<dbReference type="PANTHER" id="PTHR10242:SF2">
    <property type="entry name" value="N-GLYCOSYLASE_DNA LYASE"/>
    <property type="match status" value="1"/>
</dbReference>
<evidence type="ECO:0000256" key="4">
    <source>
        <dbReference type="ARBA" id="ARBA00022801"/>
    </source>
</evidence>
<evidence type="ECO:0000256" key="5">
    <source>
        <dbReference type="ARBA" id="ARBA00023204"/>
    </source>
</evidence>
<dbReference type="Gene3D" id="1.10.340.30">
    <property type="entry name" value="Hypothetical protein, domain 2"/>
    <property type="match status" value="1"/>
</dbReference>
<dbReference type="InterPro" id="IPR012904">
    <property type="entry name" value="OGG_N"/>
</dbReference>
<dbReference type="EC" id="4.2.99.18" evidence="2"/>
<accession>A0A386H1E0</accession>
<evidence type="ECO:0000256" key="1">
    <source>
        <dbReference type="ARBA" id="ARBA00010679"/>
    </source>
</evidence>
<dbReference type="Pfam" id="PF07934">
    <property type="entry name" value="OGG_N"/>
    <property type="match status" value="1"/>
</dbReference>
<organism evidence="11 12">
    <name type="scientific">Clostridium fermenticellae</name>
    <dbReference type="NCBI Taxonomy" id="2068654"/>
    <lineage>
        <taxon>Bacteria</taxon>
        <taxon>Bacillati</taxon>
        <taxon>Bacillota</taxon>
        <taxon>Clostridia</taxon>
        <taxon>Eubacteriales</taxon>
        <taxon>Clostridiaceae</taxon>
        <taxon>Clostridium</taxon>
    </lineage>
</organism>
<dbReference type="RefSeq" id="WP_119970193.1">
    <property type="nucleotide sequence ID" value="NZ_CP032416.1"/>
</dbReference>
<evidence type="ECO:0000256" key="8">
    <source>
        <dbReference type="ARBA" id="ARBA00023295"/>
    </source>
</evidence>
<evidence type="ECO:0000313" key="11">
    <source>
        <dbReference type="EMBL" id="AYD39484.1"/>
    </source>
</evidence>
<keyword evidence="5" id="KW-0234">DNA repair</keyword>
<dbReference type="AlphaFoldDB" id="A0A386H1E0"/>
<dbReference type="Gene3D" id="1.10.1670.10">
    <property type="entry name" value="Helix-hairpin-Helix base-excision DNA repair enzymes (C-terminal)"/>
    <property type="match status" value="1"/>
</dbReference>
<dbReference type="OrthoDB" id="9798522at2"/>
<dbReference type="KEGG" id="cfer:D4Z93_02590"/>
<dbReference type="GO" id="GO:0006289">
    <property type="term" value="P:nucleotide-excision repair"/>
    <property type="evidence" value="ECO:0007669"/>
    <property type="project" value="InterPro"/>
</dbReference>
<protein>
    <recommendedName>
        <fullName evidence="2">DNA-(apurinic or apyrimidinic site) lyase</fullName>
        <ecNumber evidence="2">4.2.99.18</ecNumber>
    </recommendedName>
</protein>
<comment type="similarity">
    <text evidence="1">Belongs to the type-1 OGG1 family.</text>
</comment>
<keyword evidence="3" id="KW-0227">DNA damage</keyword>
<keyword evidence="8" id="KW-0326">Glycosidase</keyword>
<dbReference type="GO" id="GO:0006284">
    <property type="term" value="P:base-excision repair"/>
    <property type="evidence" value="ECO:0007669"/>
    <property type="project" value="InterPro"/>
</dbReference>
<dbReference type="InterPro" id="IPR052054">
    <property type="entry name" value="Oxidative_DNA_repair_enzyme"/>
</dbReference>
<keyword evidence="6" id="KW-0456">Lyase</keyword>